<comment type="caution">
    <text evidence="1">The sequence shown here is derived from an EMBL/GenBank/DDBJ whole genome shotgun (WGS) entry which is preliminary data.</text>
</comment>
<dbReference type="GO" id="GO:0003676">
    <property type="term" value="F:nucleic acid binding"/>
    <property type="evidence" value="ECO:0007669"/>
    <property type="project" value="InterPro"/>
</dbReference>
<evidence type="ECO:0000313" key="2">
    <source>
        <dbReference type="Proteomes" id="UP000525078"/>
    </source>
</evidence>
<sequence length="182" mass="21321">MNVDLLNIIQLDFTLTDSEGNLPLSNDGKHYIIWQFNFRDFNILRDSYAPDSINWLKNQGINFERNCFEGIDSAYFSELMMHYKLICNNKITWITFQGAYDFGYLIKILTRCLLPNLLSEFLSLKEKLFGSNVYDVKYLTRFCSGLYGGLRRIAVTLQIKREIELSQQAVNYELYESISKSK</sequence>
<dbReference type="AlphaFoldDB" id="A0A7J6G9W6"/>
<dbReference type="GO" id="GO:0030014">
    <property type="term" value="C:CCR4-NOT complex"/>
    <property type="evidence" value="ECO:0007669"/>
    <property type="project" value="InterPro"/>
</dbReference>
<evidence type="ECO:0000313" key="1">
    <source>
        <dbReference type="EMBL" id="KAF4379745.1"/>
    </source>
</evidence>
<dbReference type="SUPFAM" id="SSF53098">
    <property type="entry name" value="Ribonuclease H-like"/>
    <property type="match status" value="1"/>
</dbReference>
<organism evidence="1 2">
    <name type="scientific">Cannabis sativa</name>
    <name type="common">Hemp</name>
    <name type="synonym">Marijuana</name>
    <dbReference type="NCBI Taxonomy" id="3483"/>
    <lineage>
        <taxon>Eukaryota</taxon>
        <taxon>Viridiplantae</taxon>
        <taxon>Streptophyta</taxon>
        <taxon>Embryophyta</taxon>
        <taxon>Tracheophyta</taxon>
        <taxon>Spermatophyta</taxon>
        <taxon>Magnoliopsida</taxon>
        <taxon>eudicotyledons</taxon>
        <taxon>Gunneridae</taxon>
        <taxon>Pentapetalae</taxon>
        <taxon>rosids</taxon>
        <taxon>fabids</taxon>
        <taxon>Rosales</taxon>
        <taxon>Cannabaceae</taxon>
        <taxon>Cannabis</taxon>
    </lineage>
</organism>
<dbReference type="InterPro" id="IPR036397">
    <property type="entry name" value="RNaseH_sf"/>
</dbReference>
<dbReference type="GO" id="GO:0004535">
    <property type="term" value="F:poly(A)-specific ribonuclease activity"/>
    <property type="evidence" value="ECO:0007669"/>
    <property type="project" value="InterPro"/>
</dbReference>
<accession>A0A7J6G9W6</accession>
<name>A0A7J6G9W6_CANSA</name>
<gene>
    <name evidence="1" type="ORF">F8388_023762</name>
</gene>
<dbReference type="EMBL" id="JAATIP010000068">
    <property type="protein sequence ID" value="KAF4379745.1"/>
    <property type="molecule type" value="Genomic_DNA"/>
</dbReference>
<dbReference type="Proteomes" id="UP000525078">
    <property type="component" value="Unassembled WGS sequence"/>
</dbReference>
<reference evidence="1 2" key="1">
    <citation type="journal article" date="2020" name="bioRxiv">
        <title>Sequence and annotation of 42 cannabis genomes reveals extensive copy number variation in cannabinoid synthesis and pathogen resistance genes.</title>
        <authorList>
            <person name="Mckernan K.J."/>
            <person name="Helbert Y."/>
            <person name="Kane L.T."/>
            <person name="Ebling H."/>
            <person name="Zhang L."/>
            <person name="Liu B."/>
            <person name="Eaton Z."/>
            <person name="Mclaughlin S."/>
            <person name="Kingan S."/>
            <person name="Baybayan P."/>
            <person name="Concepcion G."/>
            <person name="Jordan M."/>
            <person name="Riva A."/>
            <person name="Barbazuk W."/>
            <person name="Harkins T."/>
        </authorList>
    </citation>
    <scope>NUCLEOTIDE SEQUENCE [LARGE SCALE GENOMIC DNA]</scope>
    <source>
        <strain evidence="2">cv. Jamaican Lion 4</strain>
        <tissue evidence="1">Leaf</tissue>
    </source>
</reference>
<dbReference type="Gene3D" id="3.30.420.10">
    <property type="entry name" value="Ribonuclease H-like superfamily/Ribonuclease H"/>
    <property type="match status" value="1"/>
</dbReference>
<protein>
    <submittedName>
        <fullName evidence="1">Uncharacterized protein</fullName>
    </submittedName>
</protein>
<dbReference type="InterPro" id="IPR039637">
    <property type="entry name" value="CNOT7/CNOT8/Pop2"/>
</dbReference>
<dbReference type="PANTHER" id="PTHR10797">
    <property type="entry name" value="CCR4-NOT TRANSCRIPTION COMPLEX SUBUNIT"/>
    <property type="match status" value="1"/>
</dbReference>
<proteinExistence type="predicted"/>
<dbReference type="InterPro" id="IPR012337">
    <property type="entry name" value="RNaseH-like_sf"/>
</dbReference>